<evidence type="ECO:0000256" key="2">
    <source>
        <dbReference type="ARBA" id="ARBA00022723"/>
    </source>
</evidence>
<dbReference type="InterPro" id="IPR050613">
    <property type="entry name" value="Sec_Metabolite_Reg"/>
</dbReference>
<dbReference type="InterPro" id="IPR007219">
    <property type="entry name" value="XnlR_reg_dom"/>
</dbReference>
<dbReference type="GO" id="GO:0006351">
    <property type="term" value="P:DNA-templated transcription"/>
    <property type="evidence" value="ECO:0007669"/>
    <property type="project" value="InterPro"/>
</dbReference>
<feature type="compositionally biased region" description="Polar residues" evidence="4">
    <location>
        <begin position="273"/>
        <end position="288"/>
    </location>
</feature>
<feature type="region of interest" description="Disordered" evidence="4">
    <location>
        <begin position="796"/>
        <end position="818"/>
    </location>
</feature>
<proteinExistence type="predicted"/>
<dbReference type="SMART" id="SM00906">
    <property type="entry name" value="Fungal_trans"/>
    <property type="match status" value="1"/>
</dbReference>
<dbReference type="GO" id="GO:0008270">
    <property type="term" value="F:zinc ion binding"/>
    <property type="evidence" value="ECO:0007669"/>
    <property type="project" value="InterPro"/>
</dbReference>
<dbReference type="EMBL" id="KI894023">
    <property type="protein sequence ID" value="OCF24046.1"/>
    <property type="molecule type" value="Genomic_DNA"/>
</dbReference>
<dbReference type="PANTHER" id="PTHR31001">
    <property type="entry name" value="UNCHARACTERIZED TRANSCRIPTIONAL REGULATORY PROTEIN"/>
    <property type="match status" value="1"/>
</dbReference>
<protein>
    <recommendedName>
        <fullName evidence="5">Zn(2)-C6 fungal-type domain-containing protein</fullName>
    </recommendedName>
</protein>
<feature type="region of interest" description="Disordered" evidence="4">
    <location>
        <begin position="840"/>
        <end position="859"/>
    </location>
</feature>
<reference evidence="6" key="1">
    <citation type="submission" date="2013-07" db="EMBL/GenBank/DDBJ databases">
        <title>The Genome Sequence of Cryptococcus bestiolae CBS10118.</title>
        <authorList>
            <consortium name="The Broad Institute Genome Sequencing Platform"/>
            <person name="Cuomo C."/>
            <person name="Litvintseva A."/>
            <person name="Chen Y."/>
            <person name="Heitman J."/>
            <person name="Sun S."/>
            <person name="Springer D."/>
            <person name="Dromer F."/>
            <person name="Young S.K."/>
            <person name="Zeng Q."/>
            <person name="Gargeya S."/>
            <person name="Fitzgerald M."/>
            <person name="Abouelleil A."/>
            <person name="Alvarado L."/>
            <person name="Berlin A.M."/>
            <person name="Chapman S.B."/>
            <person name="Dewar J."/>
            <person name="Goldberg J."/>
            <person name="Griggs A."/>
            <person name="Gujja S."/>
            <person name="Hansen M."/>
            <person name="Howarth C."/>
            <person name="Imamovic A."/>
            <person name="Larimer J."/>
            <person name="McCowan C."/>
            <person name="Murphy C."/>
            <person name="Pearson M."/>
            <person name="Priest M."/>
            <person name="Roberts A."/>
            <person name="Saif S."/>
            <person name="Shea T."/>
            <person name="Sykes S."/>
            <person name="Wortman J."/>
            <person name="Nusbaum C."/>
            <person name="Birren B."/>
        </authorList>
    </citation>
    <scope>NUCLEOTIDE SEQUENCE [LARGE SCALE GENOMIC DNA]</scope>
    <source>
        <strain evidence="6">CBS 10118</strain>
    </source>
</reference>
<dbReference type="STRING" id="1296100.A0A1B9FZ47"/>
<feature type="compositionally biased region" description="Polar residues" evidence="4">
    <location>
        <begin position="840"/>
        <end position="850"/>
    </location>
</feature>
<dbReference type="GO" id="GO:0000981">
    <property type="term" value="F:DNA-binding transcription factor activity, RNA polymerase II-specific"/>
    <property type="evidence" value="ECO:0007669"/>
    <property type="project" value="InterPro"/>
</dbReference>
<dbReference type="GO" id="GO:0005634">
    <property type="term" value="C:nucleus"/>
    <property type="evidence" value="ECO:0007669"/>
    <property type="project" value="UniProtKB-SubCell"/>
</dbReference>
<feature type="domain" description="Zn(2)-C6 fungal-type" evidence="5">
    <location>
        <begin position="45"/>
        <end position="80"/>
    </location>
</feature>
<evidence type="ECO:0000256" key="3">
    <source>
        <dbReference type="ARBA" id="ARBA00023242"/>
    </source>
</evidence>
<dbReference type="VEuPathDB" id="FungiDB:I302_07032"/>
<sequence length="908" mass="99549">MSSEELPRTDTSSSITHQPKSRPSADEAMGSAQPRKKRKQRQQFSCAECRRLKLKCDRQSKSDFIFPCANCVRRACGHLCPEKERRQGNTESTGLLSRLENLEGVLLSHGIPLPTTEQPGSLKSQPTSSNHPSLGNQSPSSFSSDSARAPKTFTAHPPSQNPLPVPSPLQQVTEARLSELADAAAQMNEGSSSTPTFAIAQLPPQPEINHVHFDFSDPSSSSFGSVPIPVLPAQPMSPENQSYGTLMLSEGGRSKYLGPTAASEWLKDTMSVNQQECTDPTESPSASRYPSPERQGPAIAAQEAQTSALFPFKGQHQSMESLIAKLPSMDEGSIMIDSYYRYFAWHYNVAPRERFQPIFNAAYQELHGASHGTGNRRIKPQELALVFSVLAMGALHNLELRPNDPCAEVYCALAKACLAKGDFLVHTTLAGIQALVSAFSLSLETERGRNGDAAWPLWGIAMRLIQAMGIHRDGARWNLPEEVVEERRRVFWECNTADIFQANCFSRPCTMSPDYIDTAFPASTGPPFEKDFYTLKFELTQVSVAILSHAMKVKPTPYHTVTELHQRLCEFEKQVPYRLRSRAALLAMPSVYADPAAAIRDSPQALKGNLVLTLQQSTLAINLSETFLFLHRPYYARALHDGSQDPTKSPFGPSFLAVVERCQVIINVVTSLYSIHPNVCARHWFLWYHAFNCAVCLGTLIFSSPQNALATFALSQIDATVSLYTSGVQGGASKRTVNNLRWLLRLRAQAARKIEKAVGGQSVAQSTTYDVGSDSEDENIELIGWRTRLIERVSKGGQTAKTISQTTPSASAATESPTADVNDTISVALQQLLGTSDLVSAHEGQQSSAGMDNESSDFFGNSTNDLLHQFWDPLMLQDIPETSGQPTSGANWWEWDAGMGMDTNVGSA</sequence>
<dbReference type="GO" id="GO:0003677">
    <property type="term" value="F:DNA binding"/>
    <property type="evidence" value="ECO:0007669"/>
    <property type="project" value="InterPro"/>
</dbReference>
<feature type="region of interest" description="Disordered" evidence="4">
    <location>
        <begin position="273"/>
        <end position="300"/>
    </location>
</feature>
<feature type="compositionally biased region" description="Low complexity" evidence="4">
    <location>
        <begin position="804"/>
        <end position="818"/>
    </location>
</feature>
<evidence type="ECO:0000313" key="6">
    <source>
        <dbReference type="EMBL" id="OCF24046.1"/>
    </source>
</evidence>
<organism evidence="6">
    <name type="scientific">Kwoniella bestiolae CBS 10118</name>
    <dbReference type="NCBI Taxonomy" id="1296100"/>
    <lineage>
        <taxon>Eukaryota</taxon>
        <taxon>Fungi</taxon>
        <taxon>Dikarya</taxon>
        <taxon>Basidiomycota</taxon>
        <taxon>Agaricomycotina</taxon>
        <taxon>Tremellomycetes</taxon>
        <taxon>Tremellales</taxon>
        <taxon>Cryptococcaceae</taxon>
        <taxon>Kwoniella</taxon>
    </lineage>
</organism>
<comment type="subcellular location">
    <subcellularLocation>
        <location evidence="1">Nucleus</location>
    </subcellularLocation>
</comment>
<dbReference type="Pfam" id="PF04082">
    <property type="entry name" value="Fungal_trans"/>
    <property type="match status" value="1"/>
</dbReference>
<evidence type="ECO:0000256" key="1">
    <source>
        <dbReference type="ARBA" id="ARBA00004123"/>
    </source>
</evidence>
<dbReference type="InterPro" id="IPR036864">
    <property type="entry name" value="Zn2-C6_fun-type_DNA-bd_sf"/>
</dbReference>
<evidence type="ECO:0000259" key="5">
    <source>
        <dbReference type="PROSITE" id="PS50048"/>
    </source>
</evidence>
<feature type="region of interest" description="Disordered" evidence="4">
    <location>
        <begin position="110"/>
        <end position="167"/>
    </location>
</feature>
<dbReference type="SMART" id="SM00066">
    <property type="entry name" value="GAL4"/>
    <property type="match status" value="1"/>
</dbReference>
<reference evidence="6" key="2">
    <citation type="submission" date="2014-01" db="EMBL/GenBank/DDBJ databases">
        <title>Evolution of pathogenesis and genome organization in the Tremellales.</title>
        <authorList>
            <person name="Cuomo C."/>
            <person name="Litvintseva A."/>
            <person name="Heitman J."/>
            <person name="Chen Y."/>
            <person name="Sun S."/>
            <person name="Springer D."/>
            <person name="Dromer F."/>
            <person name="Young S."/>
            <person name="Zeng Q."/>
            <person name="Chapman S."/>
            <person name="Gujja S."/>
            <person name="Saif S."/>
            <person name="Birren B."/>
        </authorList>
    </citation>
    <scope>NUCLEOTIDE SEQUENCE</scope>
    <source>
        <strain evidence="6">CBS 10118</strain>
    </source>
</reference>
<dbReference type="InterPro" id="IPR001138">
    <property type="entry name" value="Zn2Cys6_DnaBD"/>
</dbReference>
<name>A0A1B9FZ47_9TREE</name>
<dbReference type="Gene3D" id="4.10.240.10">
    <property type="entry name" value="Zn(2)-C6 fungal-type DNA-binding domain"/>
    <property type="match status" value="1"/>
</dbReference>
<gene>
    <name evidence="6" type="ORF">I302_07032</name>
</gene>
<feature type="compositionally biased region" description="Polar residues" evidence="4">
    <location>
        <begin position="115"/>
        <end position="137"/>
    </location>
</feature>
<accession>A0A1B9FZ47</accession>
<evidence type="ECO:0000256" key="4">
    <source>
        <dbReference type="SAM" id="MobiDB-lite"/>
    </source>
</evidence>
<feature type="compositionally biased region" description="Polar residues" evidence="4">
    <location>
        <begin position="9"/>
        <end position="18"/>
    </location>
</feature>
<dbReference type="CDD" id="cd00067">
    <property type="entry name" value="GAL4"/>
    <property type="match status" value="1"/>
</dbReference>
<dbReference type="PANTHER" id="PTHR31001:SF56">
    <property type="entry name" value="ZN(2)-C6 FUNGAL-TYPE DOMAIN-CONTAINING PROTEIN"/>
    <property type="match status" value="1"/>
</dbReference>
<dbReference type="AlphaFoldDB" id="A0A1B9FZ47"/>
<dbReference type="PROSITE" id="PS00463">
    <property type="entry name" value="ZN2_CY6_FUNGAL_1"/>
    <property type="match status" value="1"/>
</dbReference>
<feature type="region of interest" description="Disordered" evidence="4">
    <location>
        <begin position="880"/>
        <end position="908"/>
    </location>
</feature>
<dbReference type="PROSITE" id="PS50048">
    <property type="entry name" value="ZN2_CY6_FUNGAL_2"/>
    <property type="match status" value="1"/>
</dbReference>
<dbReference type="CDD" id="cd12148">
    <property type="entry name" value="fungal_TF_MHR"/>
    <property type="match status" value="1"/>
</dbReference>
<keyword evidence="2" id="KW-0479">Metal-binding</keyword>
<feature type="compositionally biased region" description="Polar residues" evidence="4">
    <location>
        <begin position="880"/>
        <end position="890"/>
    </location>
</feature>
<keyword evidence="3" id="KW-0539">Nucleus</keyword>
<feature type="region of interest" description="Disordered" evidence="4">
    <location>
        <begin position="1"/>
        <end position="43"/>
    </location>
</feature>
<dbReference type="OrthoDB" id="424974at2759"/>